<evidence type="ECO:0000256" key="3">
    <source>
        <dbReference type="ARBA" id="ARBA00023163"/>
    </source>
</evidence>
<dbReference type="SUPFAM" id="SSF46785">
    <property type="entry name" value="Winged helix' DNA-binding domain"/>
    <property type="match status" value="1"/>
</dbReference>
<dbReference type="GO" id="GO:0003700">
    <property type="term" value="F:DNA-binding transcription factor activity"/>
    <property type="evidence" value="ECO:0007669"/>
    <property type="project" value="InterPro"/>
</dbReference>
<dbReference type="KEGG" id="aser:Asera_54500"/>
<dbReference type="Proteomes" id="UP000680750">
    <property type="component" value="Chromosome"/>
</dbReference>
<dbReference type="PANTHER" id="PTHR43537:SF5">
    <property type="entry name" value="UXU OPERON TRANSCRIPTIONAL REGULATOR"/>
    <property type="match status" value="1"/>
</dbReference>
<dbReference type="EMBL" id="AP023354">
    <property type="protein sequence ID" value="BCJ31342.1"/>
    <property type="molecule type" value="Genomic_DNA"/>
</dbReference>
<gene>
    <name evidence="5" type="ORF">Asera_54500</name>
</gene>
<dbReference type="InterPro" id="IPR011711">
    <property type="entry name" value="GntR_C"/>
</dbReference>
<proteinExistence type="predicted"/>
<dbReference type="InterPro" id="IPR036390">
    <property type="entry name" value="WH_DNA-bd_sf"/>
</dbReference>
<accession>A0A810L9S2</accession>
<protein>
    <submittedName>
        <fullName evidence="5">GntR family transcriptional regulator</fullName>
    </submittedName>
</protein>
<name>A0A810L9S2_9ACTN</name>
<dbReference type="Pfam" id="PF00392">
    <property type="entry name" value="GntR"/>
    <property type="match status" value="1"/>
</dbReference>
<dbReference type="RefSeq" id="WP_030444360.1">
    <property type="nucleotide sequence ID" value="NZ_AP023354.1"/>
</dbReference>
<sequence>MSPPARRTTLVDDVYESVKAQLMDLVIEPGARVNIEALARDLAVSPTPVREALARLESDGLVRKRAMSGYTASPLLTAAEFEQLCQLRALLEVPAARLAADHPHAAARAALTAAVTPPSAEIDPSNYRRYAPFTAHDAAFHDRLARLSGNPMLADAIGRLHAHLHLHRLYLPAGPATDTVAEHRAVAAAIAAGEPAAAAAAMTEHLTATRARHIVAFSTTETGKE</sequence>
<evidence type="ECO:0000313" key="6">
    <source>
        <dbReference type="Proteomes" id="UP000680750"/>
    </source>
</evidence>
<dbReference type="Gene3D" id="1.10.10.10">
    <property type="entry name" value="Winged helix-like DNA-binding domain superfamily/Winged helix DNA-binding domain"/>
    <property type="match status" value="1"/>
</dbReference>
<keyword evidence="1" id="KW-0805">Transcription regulation</keyword>
<keyword evidence="2" id="KW-0238">DNA-binding</keyword>
<dbReference type="PROSITE" id="PS50949">
    <property type="entry name" value="HTH_GNTR"/>
    <property type="match status" value="1"/>
</dbReference>
<dbReference type="PANTHER" id="PTHR43537">
    <property type="entry name" value="TRANSCRIPTIONAL REGULATOR, GNTR FAMILY"/>
    <property type="match status" value="1"/>
</dbReference>
<dbReference type="SMART" id="SM00345">
    <property type="entry name" value="HTH_GNTR"/>
    <property type="match status" value="1"/>
</dbReference>
<feature type="domain" description="HTH gntR-type" evidence="4">
    <location>
        <begin position="8"/>
        <end position="75"/>
    </location>
</feature>
<dbReference type="InterPro" id="IPR036388">
    <property type="entry name" value="WH-like_DNA-bd_sf"/>
</dbReference>
<dbReference type="Pfam" id="PF07729">
    <property type="entry name" value="FCD"/>
    <property type="match status" value="1"/>
</dbReference>
<dbReference type="InterPro" id="IPR008920">
    <property type="entry name" value="TF_FadR/GntR_C"/>
</dbReference>
<evidence type="ECO:0000256" key="2">
    <source>
        <dbReference type="ARBA" id="ARBA00023125"/>
    </source>
</evidence>
<dbReference type="SMART" id="SM00895">
    <property type="entry name" value="FCD"/>
    <property type="match status" value="1"/>
</dbReference>
<organism evidence="5 6">
    <name type="scientific">Actinocatenispora sera</name>
    <dbReference type="NCBI Taxonomy" id="390989"/>
    <lineage>
        <taxon>Bacteria</taxon>
        <taxon>Bacillati</taxon>
        <taxon>Actinomycetota</taxon>
        <taxon>Actinomycetes</taxon>
        <taxon>Micromonosporales</taxon>
        <taxon>Micromonosporaceae</taxon>
        <taxon>Actinocatenispora</taxon>
    </lineage>
</organism>
<reference evidence="5" key="1">
    <citation type="submission" date="2020-08" db="EMBL/GenBank/DDBJ databases">
        <title>Whole genome shotgun sequence of Actinocatenispora sera NBRC 101916.</title>
        <authorList>
            <person name="Komaki H."/>
            <person name="Tamura T."/>
        </authorList>
    </citation>
    <scope>NUCLEOTIDE SEQUENCE</scope>
    <source>
        <strain evidence="5">NBRC 101916</strain>
    </source>
</reference>
<dbReference type="GO" id="GO:0003677">
    <property type="term" value="F:DNA binding"/>
    <property type="evidence" value="ECO:0007669"/>
    <property type="project" value="UniProtKB-KW"/>
</dbReference>
<evidence type="ECO:0000259" key="4">
    <source>
        <dbReference type="PROSITE" id="PS50949"/>
    </source>
</evidence>
<evidence type="ECO:0000256" key="1">
    <source>
        <dbReference type="ARBA" id="ARBA00023015"/>
    </source>
</evidence>
<evidence type="ECO:0000313" key="5">
    <source>
        <dbReference type="EMBL" id="BCJ31342.1"/>
    </source>
</evidence>
<keyword evidence="3" id="KW-0804">Transcription</keyword>
<dbReference type="Gene3D" id="1.20.120.530">
    <property type="entry name" value="GntR ligand-binding domain-like"/>
    <property type="match status" value="1"/>
</dbReference>
<dbReference type="InterPro" id="IPR000524">
    <property type="entry name" value="Tscrpt_reg_HTH_GntR"/>
</dbReference>
<dbReference type="AlphaFoldDB" id="A0A810L9S2"/>
<dbReference type="SUPFAM" id="SSF48008">
    <property type="entry name" value="GntR ligand-binding domain-like"/>
    <property type="match status" value="1"/>
</dbReference>
<keyword evidence="6" id="KW-1185">Reference proteome</keyword>